<accession>A0AA38ZV17</accession>
<dbReference type="EMBL" id="JARBHA010000008">
    <property type="protein sequence ID" value="KAJ9695322.1"/>
    <property type="molecule type" value="Genomic_DNA"/>
</dbReference>
<comment type="subcellular location">
    <subcellularLocation>
        <location evidence="3">Plastid</location>
        <location evidence="3">Chloroplast stroma</location>
    </subcellularLocation>
</comment>
<dbReference type="InterPro" id="IPR041891">
    <property type="entry name" value="Alpha_CA_prokaryot-like"/>
</dbReference>
<feature type="chain" id="PRO_5041487580" description="Carbonic anhydrase" evidence="12">
    <location>
        <begin position="29"/>
        <end position="278"/>
    </location>
</feature>
<dbReference type="SMART" id="SM01057">
    <property type="entry name" value="Carb_anhydrase"/>
    <property type="match status" value="1"/>
</dbReference>
<evidence type="ECO:0000256" key="1">
    <source>
        <dbReference type="ARBA" id="ARBA00001947"/>
    </source>
</evidence>
<dbReference type="InterPro" id="IPR036398">
    <property type="entry name" value="CA_dom_sf"/>
</dbReference>
<dbReference type="GO" id="GO:0006730">
    <property type="term" value="P:one-carbon metabolic process"/>
    <property type="evidence" value="ECO:0007669"/>
    <property type="project" value="TreeGrafter"/>
</dbReference>
<feature type="domain" description="Alpha-carbonic anhydrase" evidence="13">
    <location>
        <begin position="35"/>
        <end position="268"/>
    </location>
</feature>
<dbReference type="CDD" id="cd03124">
    <property type="entry name" value="alpha_CA_prokaryotic_like"/>
    <property type="match status" value="1"/>
</dbReference>
<evidence type="ECO:0000256" key="12">
    <source>
        <dbReference type="RuleBase" id="RU367011"/>
    </source>
</evidence>
<evidence type="ECO:0000256" key="7">
    <source>
        <dbReference type="ARBA" id="ARBA00022729"/>
    </source>
</evidence>
<evidence type="ECO:0000256" key="6">
    <source>
        <dbReference type="ARBA" id="ARBA00022723"/>
    </source>
</evidence>
<dbReference type="SUPFAM" id="SSF51069">
    <property type="entry name" value="Carbonic anhydrase"/>
    <property type="match status" value="1"/>
</dbReference>
<comment type="catalytic activity">
    <reaction evidence="11 12">
        <text>hydrogencarbonate + H(+) = CO2 + H2O</text>
        <dbReference type="Rhea" id="RHEA:10748"/>
        <dbReference type="ChEBI" id="CHEBI:15377"/>
        <dbReference type="ChEBI" id="CHEBI:15378"/>
        <dbReference type="ChEBI" id="CHEBI:16526"/>
        <dbReference type="ChEBI" id="CHEBI:17544"/>
        <dbReference type="EC" id="4.2.1.1"/>
    </reaction>
</comment>
<dbReference type="PANTHER" id="PTHR18952">
    <property type="entry name" value="CARBONIC ANHYDRASE"/>
    <property type="match status" value="1"/>
</dbReference>
<evidence type="ECO:0000256" key="11">
    <source>
        <dbReference type="ARBA" id="ARBA00048348"/>
    </source>
</evidence>
<protein>
    <recommendedName>
        <fullName evidence="5 12">Carbonic anhydrase</fullName>
        <ecNumber evidence="5 12">4.2.1.1</ecNumber>
    </recommendedName>
</protein>
<dbReference type="GO" id="GO:0004089">
    <property type="term" value="F:carbonate dehydratase activity"/>
    <property type="evidence" value="ECO:0007669"/>
    <property type="project" value="UniProtKB-UniRule"/>
</dbReference>
<dbReference type="InterPro" id="IPR018338">
    <property type="entry name" value="Carbonic_anhydrase_a-class_CS"/>
</dbReference>
<feature type="signal peptide" evidence="12">
    <location>
        <begin position="1"/>
        <end position="28"/>
    </location>
</feature>
<comment type="similarity">
    <text evidence="4">Belongs to the alpha-class carbonic anhydrase family.</text>
</comment>
<gene>
    <name evidence="14" type="ORF">PVL29_010686</name>
</gene>
<keyword evidence="7 12" id="KW-0732">Signal</keyword>
<dbReference type="Pfam" id="PF00194">
    <property type="entry name" value="Carb_anhydrase"/>
    <property type="match status" value="1"/>
</dbReference>
<keyword evidence="9" id="KW-0325">Glycoprotein</keyword>
<keyword evidence="15" id="KW-1185">Reference proteome</keyword>
<comment type="cofactor">
    <cofactor evidence="1 12">
        <name>Zn(2+)</name>
        <dbReference type="ChEBI" id="CHEBI:29105"/>
    </cofactor>
</comment>
<evidence type="ECO:0000256" key="10">
    <source>
        <dbReference type="ARBA" id="ARBA00023239"/>
    </source>
</evidence>
<sequence>MKKQSNPIFSFGLLLFLLLFVHSTRIIAQEVEDEREFDYIEGSEKGPKHWGELKEEWAACNNGDLQSPIDLCNQRVKVIPKLGDLKRNYKFCNATVKNRGHDISLQWVGDAGSIQINGTEYKLQQGHWHSPSEHSINGRRYDLELHMVHVSPDNNIAVVGLLYKTGQPDEFLSKMMSNITSMADKMEERKMGVINPGDIKMGGRKYYKYMGSLTVPPCTEGVTWIINKKIRTVSREQVKQLRSAVHDYAEKNARPVQPLNLREVQLYGPKFSTGDKRD</sequence>
<dbReference type="GO" id="GO:0008270">
    <property type="term" value="F:zinc ion binding"/>
    <property type="evidence" value="ECO:0007669"/>
    <property type="project" value="UniProtKB-UniRule"/>
</dbReference>
<evidence type="ECO:0000313" key="14">
    <source>
        <dbReference type="EMBL" id="KAJ9695322.1"/>
    </source>
</evidence>
<evidence type="ECO:0000256" key="2">
    <source>
        <dbReference type="ARBA" id="ARBA00002904"/>
    </source>
</evidence>
<dbReference type="InterPro" id="IPR023561">
    <property type="entry name" value="Carbonic_anhydrase_a-class"/>
</dbReference>
<dbReference type="EC" id="4.2.1.1" evidence="5 12"/>
<keyword evidence="8 12" id="KW-0862">Zinc</keyword>
<keyword evidence="10 12" id="KW-0456">Lyase</keyword>
<proteinExistence type="inferred from homology"/>
<evidence type="ECO:0000256" key="4">
    <source>
        <dbReference type="ARBA" id="ARBA00006365"/>
    </source>
</evidence>
<dbReference type="AlphaFoldDB" id="A0AA38ZV17"/>
<dbReference type="Proteomes" id="UP001168098">
    <property type="component" value="Unassembled WGS sequence"/>
</dbReference>
<dbReference type="FunFam" id="3.10.200.10:FF:000007">
    <property type="entry name" value="Alpha carbonic anhydrase 3"/>
    <property type="match status" value="1"/>
</dbReference>
<dbReference type="Gene3D" id="3.10.200.10">
    <property type="entry name" value="Alpha carbonic anhydrase"/>
    <property type="match status" value="1"/>
</dbReference>
<evidence type="ECO:0000256" key="5">
    <source>
        <dbReference type="ARBA" id="ARBA00012925"/>
    </source>
</evidence>
<evidence type="ECO:0000313" key="15">
    <source>
        <dbReference type="Proteomes" id="UP001168098"/>
    </source>
</evidence>
<evidence type="ECO:0000256" key="9">
    <source>
        <dbReference type="ARBA" id="ARBA00023180"/>
    </source>
</evidence>
<comment type="caution">
    <text evidence="14">The sequence shown here is derived from an EMBL/GenBank/DDBJ whole genome shotgun (WGS) entry which is preliminary data.</text>
</comment>
<evidence type="ECO:0000259" key="13">
    <source>
        <dbReference type="PROSITE" id="PS51144"/>
    </source>
</evidence>
<dbReference type="PROSITE" id="PS51144">
    <property type="entry name" value="ALPHA_CA_2"/>
    <property type="match status" value="1"/>
</dbReference>
<keyword evidence="6 12" id="KW-0479">Metal-binding</keyword>
<dbReference type="GO" id="GO:0009570">
    <property type="term" value="C:chloroplast stroma"/>
    <property type="evidence" value="ECO:0007669"/>
    <property type="project" value="UniProtKB-SubCell"/>
</dbReference>
<comment type="function">
    <text evidence="2 12">Reversible hydration of carbon dioxide.</text>
</comment>
<organism evidence="14 15">
    <name type="scientific">Vitis rotundifolia</name>
    <name type="common">Muscadine grape</name>
    <dbReference type="NCBI Taxonomy" id="103349"/>
    <lineage>
        <taxon>Eukaryota</taxon>
        <taxon>Viridiplantae</taxon>
        <taxon>Streptophyta</taxon>
        <taxon>Embryophyta</taxon>
        <taxon>Tracheophyta</taxon>
        <taxon>Spermatophyta</taxon>
        <taxon>Magnoliopsida</taxon>
        <taxon>eudicotyledons</taxon>
        <taxon>Gunneridae</taxon>
        <taxon>Pentapetalae</taxon>
        <taxon>rosids</taxon>
        <taxon>Vitales</taxon>
        <taxon>Vitaceae</taxon>
        <taxon>Viteae</taxon>
        <taxon>Vitis</taxon>
    </lineage>
</organism>
<dbReference type="PROSITE" id="PS00162">
    <property type="entry name" value="ALPHA_CA_1"/>
    <property type="match status" value="1"/>
</dbReference>
<dbReference type="PANTHER" id="PTHR18952:SF201">
    <property type="entry name" value="CARBONIC ANHYDRASE"/>
    <property type="match status" value="1"/>
</dbReference>
<reference evidence="14 15" key="1">
    <citation type="journal article" date="2023" name="BMC Biotechnol.">
        <title>Vitis rotundifolia cv Carlos genome sequencing.</title>
        <authorList>
            <person name="Huff M."/>
            <person name="Hulse-Kemp A."/>
            <person name="Scheffler B."/>
            <person name="Youngblood R."/>
            <person name="Simpson S."/>
            <person name="Babiker E."/>
            <person name="Staton M."/>
        </authorList>
    </citation>
    <scope>NUCLEOTIDE SEQUENCE [LARGE SCALE GENOMIC DNA]</scope>
    <source>
        <tissue evidence="14">Leaf</tissue>
    </source>
</reference>
<name>A0AA38ZV17_VITRO</name>
<comment type="similarity">
    <text evidence="12">Belongs to the alpha-carbonic anhydrase family.</text>
</comment>
<evidence type="ECO:0000256" key="8">
    <source>
        <dbReference type="ARBA" id="ARBA00022833"/>
    </source>
</evidence>
<dbReference type="InterPro" id="IPR001148">
    <property type="entry name" value="CA_dom"/>
</dbReference>
<evidence type="ECO:0000256" key="3">
    <source>
        <dbReference type="ARBA" id="ARBA00004470"/>
    </source>
</evidence>